<dbReference type="Pfam" id="PF00106">
    <property type="entry name" value="adh_short"/>
    <property type="match status" value="1"/>
</dbReference>
<sequence>MYAQRATLTNIQPNPFTIPRNYGFDTAAEEAAAHFPKEIEGKIVLVTGCSLGGLGAECCRAIAKHKPGLLILTGRRQEALTKTIEKIKPESVDAILRSLTLDLASLDSVRGAAEEVNGYKEHIDVLINNAAVYATKYETTKNDFGLQFGTNHLGYFWLTNLIMVQN</sequence>
<comment type="similarity">
    <text evidence="1">Belongs to the short-chain dehydrogenases/reductases (SDR) family.</text>
</comment>
<comment type="caution">
    <text evidence="3">The sequence shown here is derived from an EMBL/GenBank/DDBJ whole genome shotgun (WGS) entry which is preliminary data.</text>
</comment>
<dbReference type="Gene3D" id="3.40.50.720">
    <property type="entry name" value="NAD(P)-binding Rossmann-like Domain"/>
    <property type="match status" value="1"/>
</dbReference>
<dbReference type="InterPro" id="IPR036291">
    <property type="entry name" value="NAD(P)-bd_dom_sf"/>
</dbReference>
<name>A0A1Y1ZDR1_9FUNG</name>
<gene>
    <name evidence="3" type="ORF">K493DRAFT_201374</name>
</gene>
<evidence type="ECO:0000313" key="4">
    <source>
        <dbReference type="Proteomes" id="UP000193498"/>
    </source>
</evidence>
<dbReference type="Proteomes" id="UP000193498">
    <property type="component" value="Unassembled WGS sequence"/>
</dbReference>
<organism evidence="3 4">
    <name type="scientific">Basidiobolus meristosporus CBS 931.73</name>
    <dbReference type="NCBI Taxonomy" id="1314790"/>
    <lineage>
        <taxon>Eukaryota</taxon>
        <taxon>Fungi</taxon>
        <taxon>Fungi incertae sedis</taxon>
        <taxon>Zoopagomycota</taxon>
        <taxon>Entomophthoromycotina</taxon>
        <taxon>Basidiobolomycetes</taxon>
        <taxon>Basidiobolales</taxon>
        <taxon>Basidiobolaceae</taxon>
        <taxon>Basidiobolus</taxon>
    </lineage>
</organism>
<dbReference type="InterPro" id="IPR002347">
    <property type="entry name" value="SDR_fam"/>
</dbReference>
<dbReference type="GO" id="GO:0016491">
    <property type="term" value="F:oxidoreductase activity"/>
    <property type="evidence" value="ECO:0007669"/>
    <property type="project" value="UniProtKB-KW"/>
</dbReference>
<keyword evidence="2" id="KW-0560">Oxidoreductase</keyword>
<evidence type="ECO:0000313" key="3">
    <source>
        <dbReference type="EMBL" id="ORY08097.1"/>
    </source>
</evidence>
<reference evidence="3 4" key="1">
    <citation type="submission" date="2016-07" db="EMBL/GenBank/DDBJ databases">
        <title>Pervasive Adenine N6-methylation of Active Genes in Fungi.</title>
        <authorList>
            <consortium name="DOE Joint Genome Institute"/>
            <person name="Mondo S.J."/>
            <person name="Dannebaum R.O."/>
            <person name="Kuo R.C."/>
            <person name="Labutti K."/>
            <person name="Haridas S."/>
            <person name="Kuo A."/>
            <person name="Salamov A."/>
            <person name="Ahrendt S.R."/>
            <person name="Lipzen A."/>
            <person name="Sullivan W."/>
            <person name="Andreopoulos W.B."/>
            <person name="Clum A."/>
            <person name="Lindquist E."/>
            <person name="Daum C."/>
            <person name="Ramamoorthy G.K."/>
            <person name="Gryganskyi A."/>
            <person name="Culley D."/>
            <person name="Magnuson J.K."/>
            <person name="James T.Y."/>
            <person name="O'Malley M.A."/>
            <person name="Stajich J.E."/>
            <person name="Spatafora J.W."/>
            <person name="Visel A."/>
            <person name="Grigoriev I.V."/>
        </authorList>
    </citation>
    <scope>NUCLEOTIDE SEQUENCE [LARGE SCALE GENOMIC DNA]</scope>
    <source>
        <strain evidence="3 4">CBS 931.73</strain>
    </source>
</reference>
<proteinExistence type="inferred from homology"/>
<dbReference type="EMBL" id="MCFE01000003">
    <property type="protein sequence ID" value="ORY08097.1"/>
    <property type="molecule type" value="Genomic_DNA"/>
</dbReference>
<dbReference type="SUPFAM" id="SSF51735">
    <property type="entry name" value="NAD(P)-binding Rossmann-fold domains"/>
    <property type="match status" value="1"/>
</dbReference>
<accession>A0A1Y1ZDR1</accession>
<dbReference type="PANTHER" id="PTHR24320">
    <property type="entry name" value="RETINOL DEHYDROGENASE"/>
    <property type="match status" value="1"/>
</dbReference>
<dbReference type="InParanoid" id="A0A1Y1ZDR1"/>
<protein>
    <submittedName>
        <fullName evidence="3">NAD(P)-binding protein</fullName>
    </submittedName>
</protein>
<keyword evidence="4" id="KW-1185">Reference proteome</keyword>
<dbReference type="OrthoDB" id="191139at2759"/>
<dbReference type="AlphaFoldDB" id="A0A1Y1ZDR1"/>
<evidence type="ECO:0000256" key="2">
    <source>
        <dbReference type="ARBA" id="ARBA00023002"/>
    </source>
</evidence>
<dbReference type="STRING" id="1314790.A0A1Y1ZDR1"/>
<dbReference type="PANTHER" id="PTHR24320:SF283">
    <property type="entry name" value="RETINOL DEHYDROGENASE 11"/>
    <property type="match status" value="1"/>
</dbReference>
<evidence type="ECO:0000256" key="1">
    <source>
        <dbReference type="ARBA" id="ARBA00006484"/>
    </source>
</evidence>